<reference evidence="2" key="1">
    <citation type="journal article" date="2019" name="Int. J. Syst. Evol. Microbiol.">
        <title>The Global Catalogue of Microorganisms (GCM) 10K type strain sequencing project: providing services to taxonomists for standard genome sequencing and annotation.</title>
        <authorList>
            <consortium name="The Broad Institute Genomics Platform"/>
            <consortium name="The Broad Institute Genome Sequencing Center for Infectious Disease"/>
            <person name="Wu L."/>
            <person name="Ma J."/>
        </authorList>
    </citation>
    <scope>NUCLEOTIDE SEQUENCE [LARGE SCALE GENOMIC DNA]</scope>
    <source>
        <strain evidence="2">JCM 16898</strain>
    </source>
</reference>
<dbReference type="EMBL" id="BAAAZN010000008">
    <property type="protein sequence ID" value="GAA3554142.1"/>
    <property type="molecule type" value="Genomic_DNA"/>
</dbReference>
<proteinExistence type="predicted"/>
<dbReference type="InterPro" id="IPR029068">
    <property type="entry name" value="Glyas_Bleomycin-R_OHBP_Dase"/>
</dbReference>
<dbReference type="Gene3D" id="3.10.180.10">
    <property type="entry name" value="2,3-Dihydroxybiphenyl 1,2-Dioxygenase, domain 1"/>
    <property type="match status" value="1"/>
</dbReference>
<comment type="caution">
    <text evidence="1">The sequence shown here is derived from an EMBL/GenBank/DDBJ whole genome shotgun (WGS) entry which is preliminary data.</text>
</comment>
<accession>A0ABP6WPZ1</accession>
<evidence type="ECO:0000313" key="1">
    <source>
        <dbReference type="EMBL" id="GAA3554142.1"/>
    </source>
</evidence>
<dbReference type="RefSeq" id="WP_344862328.1">
    <property type="nucleotide sequence ID" value="NZ_BAAAZN010000008.1"/>
</dbReference>
<organism evidence="1 2">
    <name type="scientific">Amycolatopsis ultiminotia</name>
    <dbReference type="NCBI Taxonomy" id="543629"/>
    <lineage>
        <taxon>Bacteria</taxon>
        <taxon>Bacillati</taxon>
        <taxon>Actinomycetota</taxon>
        <taxon>Actinomycetes</taxon>
        <taxon>Pseudonocardiales</taxon>
        <taxon>Pseudonocardiaceae</taxon>
        <taxon>Amycolatopsis</taxon>
    </lineage>
</organism>
<name>A0ABP6WPZ1_9PSEU</name>
<sequence>MDEYRSPVPMPAFDAVSPGNYHGIYGMPMFPLVPTADLAASKEFWLRGLGFSDLFSIPDQVVHLRRWAFQDVLLRPAGRFGAAAPGMISFSCVLSELDEIRKRCEDLVPGCTDGPHETPWNSLDLTVRTPEGAQVVLTAAQPIDPDGPVADRLRAVGFAIPRP</sequence>
<dbReference type="Proteomes" id="UP001500689">
    <property type="component" value="Unassembled WGS sequence"/>
</dbReference>
<keyword evidence="2" id="KW-1185">Reference proteome</keyword>
<protein>
    <recommendedName>
        <fullName evidence="3">VOC domain-containing protein</fullName>
    </recommendedName>
</protein>
<dbReference type="SUPFAM" id="SSF54593">
    <property type="entry name" value="Glyoxalase/Bleomycin resistance protein/Dihydroxybiphenyl dioxygenase"/>
    <property type="match status" value="1"/>
</dbReference>
<evidence type="ECO:0000313" key="2">
    <source>
        <dbReference type="Proteomes" id="UP001500689"/>
    </source>
</evidence>
<evidence type="ECO:0008006" key="3">
    <source>
        <dbReference type="Google" id="ProtNLM"/>
    </source>
</evidence>
<gene>
    <name evidence="1" type="ORF">GCM10022222_42260</name>
</gene>